<dbReference type="InterPro" id="IPR001633">
    <property type="entry name" value="EAL_dom"/>
</dbReference>
<dbReference type="PROSITE" id="PS50883">
    <property type="entry name" value="EAL"/>
    <property type="match status" value="1"/>
</dbReference>
<dbReference type="PROSITE" id="PS50885">
    <property type="entry name" value="HAMP"/>
    <property type="match status" value="1"/>
</dbReference>
<reference evidence="5 6" key="1">
    <citation type="submission" date="2021-02" db="EMBL/GenBank/DDBJ databases">
        <authorList>
            <person name="Lee D.-H."/>
        </authorList>
    </citation>
    <scope>NUCLEOTIDE SEQUENCE [LARGE SCALE GENOMIC DNA]</scope>
    <source>
        <strain evidence="5 6">UL073</strain>
    </source>
</reference>
<sequence>MSLLKQLFIAICLFMVVAFTGSFISGVENSREQLREQLRSHAQDAATALGLSMTPHIDDPAMIELMVSSIFDSGYFATIRVVRIPGDEVIVERRTTTTSDKVPRWFIKLVNLQPQGGDALIMRGWEQAARVEVLSHPQFALTRLWDSAIGSLLWLLACGLVSAVLGAWLLRTQLRPLDNMVQQAQAISRREFFTLPKVPRTPELKRVVLAMNQMVEKLKTLFAEEASRSEKLREEAYQDSLTGLANRRLFDISLANQLIANEQNTEGYLLLLRVNDLGGLNQRLGGQRTDALISAIGEQLKRLLEPAERSDWLASRSRGGEFTLLAPGLSGEEAERLARQLSDGLDSLRQTGASDVTPVAHLGIAAFRPGEAAGQVIGRADQALAQAQTHPERPWERLDDFASAPTQGLSDWRGWIDDALNKRQLQLYFQPVMTCAEQPELLHYKVLARLLDPRGEAIAAGRFLPWIERLGWAARLDLAMLEHCLAHLAQHPQPLALSLSSATVHDAASFGRLLGLLKEHPQLASLLILEVDERHLPPPAELEKLSQAIRDAGFGFGLQHFGGRFSLIGNLTHLGLAYLKVDGTYIRAIDQEGDKRLFIEAMFRATNSIDLPLIAEMVETPGELVALRELGIHGAMGRAIGAPAPWPTADS</sequence>
<feature type="domain" description="GGDEF" evidence="4">
    <location>
        <begin position="265"/>
        <end position="400"/>
    </location>
</feature>
<dbReference type="SMART" id="SM00304">
    <property type="entry name" value="HAMP"/>
    <property type="match status" value="1"/>
</dbReference>
<dbReference type="Pfam" id="PF00990">
    <property type="entry name" value="GGDEF"/>
    <property type="match status" value="1"/>
</dbReference>
<protein>
    <submittedName>
        <fullName evidence="5">EAL domain-containing protein</fullName>
    </submittedName>
</protein>
<dbReference type="NCBIfam" id="NF045673">
    <property type="entry name" value="c-di-GMPRcptLapD"/>
    <property type="match status" value="1"/>
</dbReference>
<dbReference type="InterPro" id="IPR003660">
    <property type="entry name" value="HAMP_dom"/>
</dbReference>
<dbReference type="Gene3D" id="6.10.340.10">
    <property type="match status" value="1"/>
</dbReference>
<feature type="transmembrane region" description="Helical" evidence="1">
    <location>
        <begin position="152"/>
        <end position="170"/>
    </location>
</feature>
<comment type="caution">
    <text evidence="5">The sequence shown here is derived from an EMBL/GenBank/DDBJ whole genome shotgun (WGS) entry which is preliminary data.</text>
</comment>
<dbReference type="RefSeq" id="WP_205347984.1">
    <property type="nucleotide sequence ID" value="NZ_JAFEUP010000002.1"/>
</dbReference>
<dbReference type="Pfam" id="PF00563">
    <property type="entry name" value="EAL"/>
    <property type="match status" value="1"/>
</dbReference>
<dbReference type="CDD" id="cd06225">
    <property type="entry name" value="HAMP"/>
    <property type="match status" value="1"/>
</dbReference>
<keyword evidence="1" id="KW-0812">Transmembrane</keyword>
<dbReference type="SMART" id="SM00267">
    <property type="entry name" value="GGDEF"/>
    <property type="match status" value="1"/>
</dbReference>
<evidence type="ECO:0000259" key="2">
    <source>
        <dbReference type="PROSITE" id="PS50883"/>
    </source>
</evidence>
<dbReference type="PROSITE" id="PS50887">
    <property type="entry name" value="GGDEF"/>
    <property type="match status" value="1"/>
</dbReference>
<keyword evidence="1" id="KW-1133">Transmembrane helix</keyword>
<name>A0ABS2ICW7_9GAMM</name>
<dbReference type="PANTHER" id="PTHR33121:SF23">
    <property type="entry name" value="CYCLIC DI-GMP PHOSPHODIESTERASE PDEB"/>
    <property type="match status" value="1"/>
</dbReference>
<feature type="domain" description="HAMP" evidence="3">
    <location>
        <begin position="171"/>
        <end position="223"/>
    </location>
</feature>
<feature type="domain" description="EAL" evidence="2">
    <location>
        <begin position="409"/>
        <end position="651"/>
    </location>
</feature>
<evidence type="ECO:0000259" key="4">
    <source>
        <dbReference type="PROSITE" id="PS50887"/>
    </source>
</evidence>
<dbReference type="Gene3D" id="3.30.110.200">
    <property type="match status" value="1"/>
</dbReference>
<keyword evidence="6" id="KW-1185">Reference proteome</keyword>
<dbReference type="InterPro" id="IPR029787">
    <property type="entry name" value="Nucleotide_cyclase"/>
</dbReference>
<dbReference type="InterPro" id="IPR050706">
    <property type="entry name" value="Cyclic-di-GMP_PDE-like"/>
</dbReference>
<dbReference type="InterPro" id="IPR032244">
    <property type="entry name" value="LapD_MoxY_N"/>
</dbReference>
<dbReference type="Proteomes" id="UP000717995">
    <property type="component" value="Unassembled WGS sequence"/>
</dbReference>
<evidence type="ECO:0000259" key="3">
    <source>
        <dbReference type="PROSITE" id="PS50885"/>
    </source>
</evidence>
<dbReference type="SMART" id="SM00052">
    <property type="entry name" value="EAL"/>
    <property type="match status" value="1"/>
</dbReference>
<dbReference type="Pfam" id="PF16448">
    <property type="entry name" value="LapD_MoxY_N"/>
    <property type="match status" value="1"/>
</dbReference>
<gene>
    <name evidence="5" type="ORF">JQX08_08745</name>
</gene>
<proteinExistence type="predicted"/>
<dbReference type="SUPFAM" id="SSF141868">
    <property type="entry name" value="EAL domain-like"/>
    <property type="match status" value="1"/>
</dbReference>
<organism evidence="5 6">
    <name type="scientific">Zestomonas insulae</name>
    <dbReference type="NCBI Taxonomy" id="2809017"/>
    <lineage>
        <taxon>Bacteria</taxon>
        <taxon>Pseudomonadati</taxon>
        <taxon>Pseudomonadota</taxon>
        <taxon>Gammaproteobacteria</taxon>
        <taxon>Pseudomonadales</taxon>
        <taxon>Pseudomonadaceae</taxon>
        <taxon>Zestomonas</taxon>
    </lineage>
</organism>
<dbReference type="InterPro" id="IPR042461">
    <property type="entry name" value="LapD_MoxY_peri_C"/>
</dbReference>
<dbReference type="CDD" id="cd01948">
    <property type="entry name" value="EAL"/>
    <property type="match status" value="1"/>
</dbReference>
<dbReference type="EMBL" id="JAFEUP010000002">
    <property type="protein sequence ID" value="MBM7060797.1"/>
    <property type="molecule type" value="Genomic_DNA"/>
</dbReference>
<dbReference type="SUPFAM" id="SSF55073">
    <property type="entry name" value="Nucleotide cyclase"/>
    <property type="match status" value="1"/>
</dbReference>
<evidence type="ECO:0000256" key="1">
    <source>
        <dbReference type="SAM" id="Phobius"/>
    </source>
</evidence>
<dbReference type="InterPro" id="IPR043128">
    <property type="entry name" value="Rev_trsase/Diguanyl_cyclase"/>
</dbReference>
<dbReference type="CDD" id="cd01949">
    <property type="entry name" value="GGDEF"/>
    <property type="match status" value="1"/>
</dbReference>
<dbReference type="PANTHER" id="PTHR33121">
    <property type="entry name" value="CYCLIC DI-GMP PHOSPHODIESTERASE PDEF"/>
    <property type="match status" value="1"/>
</dbReference>
<feature type="transmembrane region" description="Helical" evidence="1">
    <location>
        <begin position="6"/>
        <end position="27"/>
    </location>
</feature>
<dbReference type="Gene3D" id="3.20.20.450">
    <property type="entry name" value="EAL domain"/>
    <property type="match status" value="1"/>
</dbReference>
<dbReference type="InterPro" id="IPR000160">
    <property type="entry name" value="GGDEF_dom"/>
</dbReference>
<dbReference type="InterPro" id="IPR035919">
    <property type="entry name" value="EAL_sf"/>
</dbReference>
<evidence type="ECO:0000313" key="6">
    <source>
        <dbReference type="Proteomes" id="UP000717995"/>
    </source>
</evidence>
<dbReference type="NCBIfam" id="TIGR00254">
    <property type="entry name" value="GGDEF"/>
    <property type="match status" value="1"/>
</dbReference>
<keyword evidence="1" id="KW-0472">Membrane</keyword>
<dbReference type="Gene3D" id="6.20.270.20">
    <property type="entry name" value="LapD/MoxY periplasmic domain"/>
    <property type="match status" value="1"/>
</dbReference>
<evidence type="ECO:0000313" key="5">
    <source>
        <dbReference type="EMBL" id="MBM7060797.1"/>
    </source>
</evidence>
<dbReference type="Gene3D" id="3.30.70.270">
    <property type="match status" value="1"/>
</dbReference>
<dbReference type="Pfam" id="PF00672">
    <property type="entry name" value="HAMP"/>
    <property type="match status" value="1"/>
</dbReference>
<accession>A0ABS2ICW7</accession>